<dbReference type="Gene3D" id="1.20.58.100">
    <property type="entry name" value="Fumarate reductase/succinate dehydrogenase flavoprotein-like, C-terminal domain"/>
    <property type="match status" value="1"/>
</dbReference>
<organism evidence="15 16">
    <name type="scientific">candidate division WOR-3 bacterium</name>
    <dbReference type="NCBI Taxonomy" id="2052148"/>
    <lineage>
        <taxon>Bacteria</taxon>
        <taxon>Bacteria division WOR-3</taxon>
    </lineage>
</organism>
<protein>
    <recommendedName>
        <fullName evidence="4 10">L-aspartate oxidase</fullName>
        <ecNumber evidence="4 10">1.4.3.16</ecNumber>
    </recommendedName>
</protein>
<evidence type="ECO:0000256" key="7">
    <source>
        <dbReference type="ARBA" id="ARBA00022827"/>
    </source>
</evidence>
<evidence type="ECO:0000256" key="6">
    <source>
        <dbReference type="ARBA" id="ARBA00022642"/>
    </source>
</evidence>
<reference evidence="15" key="1">
    <citation type="submission" date="2019-03" db="EMBL/GenBank/DDBJ databases">
        <title>Lake Tanganyika Metagenome-Assembled Genomes (MAGs).</title>
        <authorList>
            <person name="Tran P."/>
        </authorList>
    </citation>
    <scope>NUCLEOTIDE SEQUENCE</scope>
    <source>
        <strain evidence="15">K_DeepCast_150m_m2_040</strain>
    </source>
</reference>
<evidence type="ECO:0000256" key="12">
    <source>
        <dbReference type="SAM" id="MobiDB-lite"/>
    </source>
</evidence>
<dbReference type="SUPFAM" id="SSF51905">
    <property type="entry name" value="FAD/NAD(P)-binding domain"/>
    <property type="match status" value="1"/>
</dbReference>
<evidence type="ECO:0000259" key="13">
    <source>
        <dbReference type="Pfam" id="PF00890"/>
    </source>
</evidence>
<evidence type="ECO:0000256" key="4">
    <source>
        <dbReference type="ARBA" id="ARBA00012173"/>
    </source>
</evidence>
<feature type="domain" description="Fumarate reductase/succinate dehydrogenase flavoprotein-like C-terminal" evidence="14">
    <location>
        <begin position="425"/>
        <end position="513"/>
    </location>
</feature>
<dbReference type="Pfam" id="PF02910">
    <property type="entry name" value="Succ_DH_flav_C"/>
    <property type="match status" value="1"/>
</dbReference>
<dbReference type="PANTHER" id="PTHR42716:SF2">
    <property type="entry name" value="L-ASPARTATE OXIDASE, CHLOROPLASTIC"/>
    <property type="match status" value="1"/>
</dbReference>
<evidence type="ECO:0000259" key="14">
    <source>
        <dbReference type="Pfam" id="PF02910"/>
    </source>
</evidence>
<dbReference type="InterPro" id="IPR036188">
    <property type="entry name" value="FAD/NAD-bd_sf"/>
</dbReference>
<evidence type="ECO:0000256" key="3">
    <source>
        <dbReference type="ARBA" id="ARBA00008562"/>
    </source>
</evidence>
<sequence length="523" mass="56463">MAGLWFSHRVSRTGSVLLVTKKADTESNTNYAQGGIAAAVETDDSARLHCEDTIRAGGGIAHPDLVRLVTEGGPGLVRELFSLGVPFNTYADASGHEHFDLGQEGGHRRRRIVHAHDFTGAEIEHGLLRAVRSNPNVTMLEEHFAVDLVLDDSGRCCGARVLDTSSGTVEIAGARVCLLATGGAGQAWLHTTNPRIATGDGVAMGYRAGARIANMEFVQFHPTALYGHLLEGRAFLISEAVRGEGAVLRTRDGHAFMPAYHPDADLAPRDVVARAIATELKQRGGDYVLLDATHLDPRRLCERFPNISRTCLRLGIDITRQPIPVVPAAHYICGGIETNDWAETSVPGLYAAGECACSGLHGANRLASNSLLEALVMADRAAERAVESSDSRVQSPEFRVRGPELNSGLRSPVPDSGSELVAGLRQRLQDLMWQYAGIVRSDAGLAEARRELMKLAGEGDRTGQTVAAMELRNLLAASLLVVECAIRRLESRGLHYNEDHPNPDDRYKRDTVVSRSEIESPAS</sequence>
<dbReference type="Gene3D" id="3.90.700.10">
    <property type="entry name" value="Succinate dehydrogenase/fumarate reductase flavoprotein, catalytic domain"/>
    <property type="match status" value="1"/>
</dbReference>
<dbReference type="InterPro" id="IPR037099">
    <property type="entry name" value="Fum_R/Succ_DH_flav-like_C_sf"/>
</dbReference>
<comment type="similarity">
    <text evidence="3 11">Belongs to the FAD-dependent oxidoreductase 2 family. NadB subfamily.</text>
</comment>
<dbReference type="Proteomes" id="UP000779900">
    <property type="component" value="Unassembled WGS sequence"/>
</dbReference>
<evidence type="ECO:0000313" key="15">
    <source>
        <dbReference type="EMBL" id="MBM3330886.1"/>
    </source>
</evidence>
<dbReference type="Gene3D" id="3.50.50.60">
    <property type="entry name" value="FAD/NAD(P)-binding domain"/>
    <property type="match status" value="1"/>
</dbReference>
<dbReference type="InterPro" id="IPR015939">
    <property type="entry name" value="Fum_Rdtase/Succ_DH_flav-like_C"/>
</dbReference>
<evidence type="ECO:0000256" key="11">
    <source>
        <dbReference type="RuleBase" id="RU362049"/>
    </source>
</evidence>
<dbReference type="Pfam" id="PF00890">
    <property type="entry name" value="FAD_binding_2"/>
    <property type="match status" value="1"/>
</dbReference>
<evidence type="ECO:0000256" key="10">
    <source>
        <dbReference type="NCBIfam" id="TIGR00551"/>
    </source>
</evidence>
<comment type="subcellular location">
    <subcellularLocation>
        <location evidence="11">Cytoplasm</location>
    </subcellularLocation>
</comment>
<evidence type="ECO:0000256" key="1">
    <source>
        <dbReference type="ARBA" id="ARBA00001974"/>
    </source>
</evidence>
<feature type="domain" description="FAD-dependent oxidoreductase 2 FAD-binding" evidence="13">
    <location>
        <begin position="1"/>
        <end position="371"/>
    </location>
</feature>
<dbReference type="SUPFAM" id="SSF56425">
    <property type="entry name" value="Succinate dehydrogenase/fumarate reductase flavoprotein, catalytic domain"/>
    <property type="match status" value="1"/>
</dbReference>
<evidence type="ECO:0000256" key="2">
    <source>
        <dbReference type="ARBA" id="ARBA00004950"/>
    </source>
</evidence>
<evidence type="ECO:0000313" key="16">
    <source>
        <dbReference type="Proteomes" id="UP000779900"/>
    </source>
</evidence>
<name>A0A937XF18_UNCW3</name>
<dbReference type="SUPFAM" id="SSF46977">
    <property type="entry name" value="Succinate dehydrogenase/fumarate reductase flavoprotein C-terminal domain"/>
    <property type="match status" value="1"/>
</dbReference>
<keyword evidence="7 11" id="KW-0274">FAD</keyword>
<comment type="pathway">
    <text evidence="2 11">Cofactor biosynthesis; NAD(+) biosynthesis; iminoaspartate from L-aspartate (oxidase route): step 1/1.</text>
</comment>
<keyword evidence="5 11" id="KW-0285">Flavoprotein</keyword>
<dbReference type="GO" id="GO:0005737">
    <property type="term" value="C:cytoplasm"/>
    <property type="evidence" value="ECO:0007669"/>
    <property type="project" value="UniProtKB-SubCell"/>
</dbReference>
<dbReference type="InterPro" id="IPR027477">
    <property type="entry name" value="Succ_DH/fumarate_Rdtase_cat_sf"/>
</dbReference>
<accession>A0A937XF18</accession>
<comment type="cofactor">
    <cofactor evidence="1 11">
        <name>FAD</name>
        <dbReference type="ChEBI" id="CHEBI:57692"/>
    </cofactor>
</comment>
<dbReference type="InterPro" id="IPR003953">
    <property type="entry name" value="FAD-dep_OxRdtase_2_FAD-bd"/>
</dbReference>
<dbReference type="GO" id="GO:0009435">
    <property type="term" value="P:NAD+ biosynthetic process"/>
    <property type="evidence" value="ECO:0007669"/>
    <property type="project" value="InterPro"/>
</dbReference>
<dbReference type="EMBL" id="VGIR01000013">
    <property type="protein sequence ID" value="MBM3330886.1"/>
    <property type="molecule type" value="Genomic_DNA"/>
</dbReference>
<keyword evidence="6 11" id="KW-0662">Pyridine nucleotide biosynthesis</keyword>
<dbReference type="InterPro" id="IPR005288">
    <property type="entry name" value="NadB"/>
</dbReference>
<dbReference type="PANTHER" id="PTHR42716">
    <property type="entry name" value="L-ASPARTATE OXIDASE"/>
    <property type="match status" value="1"/>
</dbReference>
<keyword evidence="8 11" id="KW-0560">Oxidoreductase</keyword>
<evidence type="ECO:0000256" key="9">
    <source>
        <dbReference type="ARBA" id="ARBA00048305"/>
    </source>
</evidence>
<comment type="catalytic activity">
    <reaction evidence="9">
        <text>L-aspartate + O2 = iminosuccinate + H2O2</text>
        <dbReference type="Rhea" id="RHEA:25876"/>
        <dbReference type="ChEBI" id="CHEBI:15379"/>
        <dbReference type="ChEBI" id="CHEBI:16240"/>
        <dbReference type="ChEBI" id="CHEBI:29991"/>
        <dbReference type="ChEBI" id="CHEBI:77875"/>
        <dbReference type="EC" id="1.4.3.16"/>
    </reaction>
    <physiologicalReaction direction="left-to-right" evidence="9">
        <dbReference type="Rhea" id="RHEA:25877"/>
    </physiologicalReaction>
</comment>
<proteinExistence type="inferred from homology"/>
<comment type="function">
    <text evidence="11">Catalyzes the oxidation of L-aspartate to iminoaspartate.</text>
</comment>
<feature type="region of interest" description="Disordered" evidence="12">
    <location>
        <begin position="495"/>
        <end position="523"/>
    </location>
</feature>
<comment type="caution">
    <text evidence="15">The sequence shown here is derived from an EMBL/GenBank/DDBJ whole genome shotgun (WGS) entry which is preliminary data.</text>
</comment>
<dbReference type="EC" id="1.4.3.16" evidence="4 10"/>
<dbReference type="AlphaFoldDB" id="A0A937XF18"/>
<dbReference type="GO" id="GO:0008734">
    <property type="term" value="F:L-aspartate oxidase activity"/>
    <property type="evidence" value="ECO:0007669"/>
    <property type="project" value="UniProtKB-UniRule"/>
</dbReference>
<dbReference type="FunFam" id="3.90.700.10:FF:000002">
    <property type="entry name" value="L-aspartate oxidase"/>
    <property type="match status" value="1"/>
</dbReference>
<gene>
    <name evidence="15" type="primary">nadB</name>
    <name evidence="15" type="ORF">FJY68_03420</name>
</gene>
<evidence type="ECO:0000256" key="8">
    <source>
        <dbReference type="ARBA" id="ARBA00023002"/>
    </source>
</evidence>
<evidence type="ECO:0000256" key="5">
    <source>
        <dbReference type="ARBA" id="ARBA00022630"/>
    </source>
</evidence>
<dbReference type="NCBIfam" id="TIGR00551">
    <property type="entry name" value="nadB"/>
    <property type="match status" value="1"/>
</dbReference>